<dbReference type="AlphaFoldDB" id="E9GX01"/>
<dbReference type="PhylomeDB" id="E9GX01"/>
<evidence type="ECO:0000313" key="2">
    <source>
        <dbReference type="Proteomes" id="UP000000305"/>
    </source>
</evidence>
<evidence type="ECO:0008006" key="3">
    <source>
        <dbReference type="Google" id="ProtNLM"/>
    </source>
</evidence>
<dbReference type="Proteomes" id="UP000000305">
    <property type="component" value="Unassembled WGS sequence"/>
</dbReference>
<protein>
    <recommendedName>
        <fullName evidence="3">DDE Tnp4 domain-containing protein</fullName>
    </recommendedName>
</protein>
<dbReference type="OrthoDB" id="6368001at2759"/>
<gene>
    <name evidence="1" type="ORF">DAPPUDRAFT_107407</name>
</gene>
<name>E9GX01_DAPPU</name>
<proteinExistence type="predicted"/>
<accession>E9GX01</accession>
<dbReference type="EMBL" id="GL732571">
    <property type="protein sequence ID" value="EFX75985.1"/>
    <property type="molecule type" value="Genomic_DNA"/>
</dbReference>
<keyword evidence="2" id="KW-1185">Reference proteome</keyword>
<evidence type="ECO:0000313" key="1">
    <source>
        <dbReference type="EMBL" id="EFX75985.1"/>
    </source>
</evidence>
<dbReference type="InParanoid" id="E9GX01"/>
<sequence>MVLVALKLYASGTLKPVVSNVLCYSQSSVSRSINAVYLALSVLISSKHIYFPDNLTKVKNDFSDISRIPGIIGCVEGTHVRLQRPVLFEKAFKNRKKNHSINVQDFFYVTVVMPTRLIYLYLTRTHITVACCVLHNLALSLKMPLYDDWGIDDDVDIEVEEDLAAEELRPTGTTSQRDTLTSGIFHKTETFSSTL</sequence>
<dbReference type="HOGENOM" id="CLU_1397660_0_0_1"/>
<organism evidence="1 2">
    <name type="scientific">Daphnia pulex</name>
    <name type="common">Water flea</name>
    <dbReference type="NCBI Taxonomy" id="6669"/>
    <lineage>
        <taxon>Eukaryota</taxon>
        <taxon>Metazoa</taxon>
        <taxon>Ecdysozoa</taxon>
        <taxon>Arthropoda</taxon>
        <taxon>Crustacea</taxon>
        <taxon>Branchiopoda</taxon>
        <taxon>Diplostraca</taxon>
        <taxon>Cladocera</taxon>
        <taxon>Anomopoda</taxon>
        <taxon>Daphniidae</taxon>
        <taxon>Daphnia</taxon>
    </lineage>
</organism>
<reference evidence="1 2" key="1">
    <citation type="journal article" date="2011" name="Science">
        <title>The ecoresponsive genome of Daphnia pulex.</title>
        <authorList>
            <person name="Colbourne J.K."/>
            <person name="Pfrender M.E."/>
            <person name="Gilbert D."/>
            <person name="Thomas W.K."/>
            <person name="Tucker A."/>
            <person name="Oakley T.H."/>
            <person name="Tokishita S."/>
            <person name="Aerts A."/>
            <person name="Arnold G.J."/>
            <person name="Basu M.K."/>
            <person name="Bauer D.J."/>
            <person name="Caceres C.E."/>
            <person name="Carmel L."/>
            <person name="Casola C."/>
            <person name="Choi J.H."/>
            <person name="Detter J.C."/>
            <person name="Dong Q."/>
            <person name="Dusheyko S."/>
            <person name="Eads B.D."/>
            <person name="Frohlich T."/>
            <person name="Geiler-Samerotte K.A."/>
            <person name="Gerlach D."/>
            <person name="Hatcher P."/>
            <person name="Jogdeo S."/>
            <person name="Krijgsveld J."/>
            <person name="Kriventseva E.V."/>
            <person name="Kultz D."/>
            <person name="Laforsch C."/>
            <person name="Lindquist E."/>
            <person name="Lopez J."/>
            <person name="Manak J.R."/>
            <person name="Muller J."/>
            <person name="Pangilinan J."/>
            <person name="Patwardhan R.P."/>
            <person name="Pitluck S."/>
            <person name="Pritham E.J."/>
            <person name="Rechtsteiner A."/>
            <person name="Rho M."/>
            <person name="Rogozin I.B."/>
            <person name="Sakarya O."/>
            <person name="Salamov A."/>
            <person name="Schaack S."/>
            <person name="Shapiro H."/>
            <person name="Shiga Y."/>
            <person name="Skalitzky C."/>
            <person name="Smith Z."/>
            <person name="Souvorov A."/>
            <person name="Sung W."/>
            <person name="Tang Z."/>
            <person name="Tsuchiya D."/>
            <person name="Tu H."/>
            <person name="Vos H."/>
            <person name="Wang M."/>
            <person name="Wolf Y.I."/>
            <person name="Yamagata H."/>
            <person name="Yamada T."/>
            <person name="Ye Y."/>
            <person name="Shaw J.R."/>
            <person name="Andrews J."/>
            <person name="Crease T.J."/>
            <person name="Tang H."/>
            <person name="Lucas S.M."/>
            <person name="Robertson H.M."/>
            <person name="Bork P."/>
            <person name="Koonin E.V."/>
            <person name="Zdobnov E.M."/>
            <person name="Grigoriev I.V."/>
            <person name="Lynch M."/>
            <person name="Boore J.L."/>
        </authorList>
    </citation>
    <scope>NUCLEOTIDE SEQUENCE [LARGE SCALE GENOMIC DNA]</scope>
</reference>
<dbReference type="KEGG" id="dpx:DAPPUDRAFT_107407"/>